<name>A0A1Q2D628_9ENTE</name>
<dbReference type="Gene3D" id="3.40.250.10">
    <property type="entry name" value="Rhodanese-like domain"/>
    <property type="match status" value="1"/>
</dbReference>
<dbReference type="KEGG" id="vpi:BW732_05325"/>
<reference evidence="1 2" key="1">
    <citation type="journal article" date="2010" name="Int. J. Syst. Evol. Microbiol.">
        <title>Vagococcus penaei sp. nov., isolated from spoilage microbiota of cooked shrimp (Penaeus vannamei).</title>
        <authorList>
            <person name="Jaffres E."/>
            <person name="Prevost H."/>
            <person name="Rossero A."/>
            <person name="Joffraud J.J."/>
            <person name="Dousset X."/>
        </authorList>
    </citation>
    <scope>NUCLEOTIDE SEQUENCE [LARGE SCALE GENOMIC DNA]</scope>
    <source>
        <strain evidence="1 2">CD276</strain>
    </source>
</reference>
<dbReference type="Pfam" id="PF00581">
    <property type="entry name" value="Rhodanese"/>
    <property type="match status" value="1"/>
</dbReference>
<dbReference type="STRING" id="633807.BW732_05325"/>
<dbReference type="InterPro" id="IPR050229">
    <property type="entry name" value="GlpE_sulfurtransferase"/>
</dbReference>
<dbReference type="RefSeq" id="WP_077275802.1">
    <property type="nucleotide sequence ID" value="NZ_CP019609.1"/>
</dbReference>
<dbReference type="Proteomes" id="UP000188246">
    <property type="component" value="Chromosome"/>
</dbReference>
<proteinExistence type="predicted"/>
<gene>
    <name evidence="1" type="ORF">BW732_05325</name>
</gene>
<dbReference type="PANTHER" id="PTHR43031">
    <property type="entry name" value="FAD-DEPENDENT OXIDOREDUCTASE"/>
    <property type="match status" value="1"/>
</dbReference>
<dbReference type="SMART" id="SM00450">
    <property type="entry name" value="RHOD"/>
    <property type="match status" value="1"/>
</dbReference>
<keyword evidence="2" id="KW-1185">Reference proteome</keyword>
<dbReference type="CDD" id="cd00158">
    <property type="entry name" value="RHOD"/>
    <property type="match status" value="1"/>
</dbReference>
<dbReference type="AlphaFoldDB" id="A0A1Q2D628"/>
<dbReference type="OrthoDB" id="9800872at2"/>
<evidence type="ECO:0000313" key="2">
    <source>
        <dbReference type="Proteomes" id="UP000188246"/>
    </source>
</evidence>
<dbReference type="PROSITE" id="PS50206">
    <property type="entry name" value="RHODANESE_3"/>
    <property type="match status" value="1"/>
</dbReference>
<dbReference type="PANTHER" id="PTHR43031:SF17">
    <property type="entry name" value="SULFURTRANSFERASE YTWF-RELATED"/>
    <property type="match status" value="1"/>
</dbReference>
<accession>A0A1Q2D628</accession>
<dbReference type="SUPFAM" id="SSF52821">
    <property type="entry name" value="Rhodanese/Cell cycle control phosphatase"/>
    <property type="match status" value="1"/>
</dbReference>
<dbReference type="InterPro" id="IPR036873">
    <property type="entry name" value="Rhodanese-like_dom_sf"/>
</dbReference>
<protein>
    <submittedName>
        <fullName evidence="1">Uncharacterized protein</fullName>
    </submittedName>
</protein>
<sequence length="97" mass="10631">MAAISNEEFQQLMTEGKVQALDVREVDEYQMGHIPEVPNLPLSVLTQRMGELSKEETYYLVCQSGGRSAMAGELLAMQGYKAINVAGGMMSWKGAIC</sequence>
<dbReference type="EMBL" id="CP019609">
    <property type="protein sequence ID" value="AQP53717.1"/>
    <property type="molecule type" value="Genomic_DNA"/>
</dbReference>
<organism evidence="1 2">
    <name type="scientific">Vagococcus penaei</name>
    <dbReference type="NCBI Taxonomy" id="633807"/>
    <lineage>
        <taxon>Bacteria</taxon>
        <taxon>Bacillati</taxon>
        <taxon>Bacillota</taxon>
        <taxon>Bacilli</taxon>
        <taxon>Lactobacillales</taxon>
        <taxon>Enterococcaceae</taxon>
        <taxon>Vagococcus</taxon>
    </lineage>
</organism>
<dbReference type="InterPro" id="IPR001763">
    <property type="entry name" value="Rhodanese-like_dom"/>
</dbReference>
<evidence type="ECO:0000313" key="1">
    <source>
        <dbReference type="EMBL" id="AQP53717.1"/>
    </source>
</evidence>